<dbReference type="Pfam" id="PF01189">
    <property type="entry name" value="Methyltr_RsmB-F"/>
    <property type="match status" value="1"/>
</dbReference>
<dbReference type="InterPro" id="IPR054728">
    <property type="entry name" value="RsmB-like_ferredoxin"/>
</dbReference>
<keyword evidence="10 14" id="KW-0694">RNA-binding</keyword>
<evidence type="ECO:0000313" key="17">
    <source>
        <dbReference type="Proteomes" id="UP000546173"/>
    </source>
</evidence>
<dbReference type="Gene3D" id="3.30.70.1170">
    <property type="entry name" value="Sun protein, domain 3"/>
    <property type="match status" value="1"/>
</dbReference>
<accession>A0A7X1G6B9</accession>
<dbReference type="NCBIfam" id="NF008149">
    <property type="entry name" value="PRK10901.1"/>
    <property type="match status" value="1"/>
</dbReference>
<protein>
    <recommendedName>
        <fullName evidence="4">16S rRNA (cytosine(967)-C(5))-methyltransferase</fullName>
        <ecNumber evidence="4">2.1.1.176</ecNumber>
    </recommendedName>
    <alternativeName>
        <fullName evidence="11">16S rRNA m5C967 methyltransferase</fullName>
    </alternativeName>
    <alternativeName>
        <fullName evidence="12">rRNA (cytosine-C(5)-)-methyltransferase RsmB</fullName>
    </alternativeName>
</protein>
<dbReference type="EC" id="2.1.1.176" evidence="4"/>
<organism evidence="16 17">
    <name type="scientific">Pseudomonas baltica</name>
    <dbReference type="NCBI Taxonomy" id="2762576"/>
    <lineage>
        <taxon>Bacteria</taxon>
        <taxon>Pseudomonadati</taxon>
        <taxon>Pseudomonadota</taxon>
        <taxon>Gammaproteobacteria</taxon>
        <taxon>Pseudomonadales</taxon>
        <taxon>Pseudomonadaceae</taxon>
        <taxon>Pseudomonas</taxon>
    </lineage>
</organism>
<dbReference type="InterPro" id="IPR018314">
    <property type="entry name" value="RsmB/NOL1/NOP2-like_CS"/>
</dbReference>
<sequence>MNPRLAAARALAAVLNGKASLNSSLPRELDKVEARDRGLTQDLAFGTARWQPRLDALAERLLQKPFKAADADVHGLLLVGLYQLLYTRIPAHAAIGETVGCADKLKKPWAKALLNAVLRRAQRESEAILAELERDPVVRMAHPRWLQKSLKAFWPEQWEAICAANNAHPPMILRVNRRHQPRDAYLGLLAEQGVAAQACVYSRDGIVLAEACDVRGLPGFSEGWISVQDEAAQLAAELLDLAPGQRVLDACCAPGGKTCHILEAEPALATVVAVDLEEKRLVRVRENLQRLGLQAQLIAADGRDTQAWWDGQPFQRILLDAPCSATGVIRRHPDIKLTRQPDDIPALAVLQGQLLDALWPTLEVGGVLLYATCSTLPTENTEVIEAFLARTPGARELDLATSAGIKQAHGRQLLAQEGGHDGFYYAKLIKIAAVRGH</sequence>
<dbReference type="PRINTS" id="PR02008">
    <property type="entry name" value="RCMTFAMILY"/>
</dbReference>
<name>A0A7X1G6B9_9PSED</name>
<feature type="active site" description="Nucleophile" evidence="14">
    <location>
        <position position="373"/>
    </location>
</feature>
<comment type="caution">
    <text evidence="16">The sequence shown here is derived from an EMBL/GenBank/DDBJ whole genome shotgun (WGS) entry which is preliminary data.</text>
</comment>
<dbReference type="RefSeq" id="WP_185794620.1">
    <property type="nucleotide sequence ID" value="NZ_JACMYH010000003.1"/>
</dbReference>
<dbReference type="GO" id="GO:0070475">
    <property type="term" value="P:rRNA base methylation"/>
    <property type="evidence" value="ECO:0007669"/>
    <property type="project" value="TreeGrafter"/>
</dbReference>
<comment type="function">
    <text evidence="1">Specifically methylates the cytosine at position 967 (m5C967) of 16S rRNA.</text>
</comment>
<keyword evidence="7 14" id="KW-0489">Methyltransferase</keyword>
<comment type="similarity">
    <text evidence="3 14">Belongs to the class I-like SAM-binding methyltransferase superfamily. RsmB/NOP family.</text>
</comment>
<dbReference type="PROSITE" id="PS51686">
    <property type="entry name" value="SAM_MT_RSMB_NOP"/>
    <property type="match status" value="1"/>
</dbReference>
<feature type="binding site" evidence="14">
    <location>
        <position position="301"/>
    </location>
    <ligand>
        <name>S-adenosyl-L-methionine</name>
        <dbReference type="ChEBI" id="CHEBI:59789"/>
    </ligand>
</feature>
<dbReference type="Gene3D" id="3.40.50.150">
    <property type="entry name" value="Vaccinia Virus protein VP39"/>
    <property type="match status" value="1"/>
</dbReference>
<dbReference type="FunFam" id="3.30.70.1170:FF:000002">
    <property type="entry name" value="Ribosomal RNA small subunit methyltransferase B"/>
    <property type="match status" value="1"/>
</dbReference>
<dbReference type="InterPro" id="IPR006027">
    <property type="entry name" value="NusB_RsmB_TIM44"/>
</dbReference>
<dbReference type="Gene3D" id="1.10.287.730">
    <property type="entry name" value="Helix hairpin bin"/>
    <property type="match status" value="1"/>
</dbReference>
<evidence type="ECO:0000256" key="10">
    <source>
        <dbReference type="ARBA" id="ARBA00022884"/>
    </source>
</evidence>
<dbReference type="SUPFAM" id="SSF53335">
    <property type="entry name" value="S-adenosyl-L-methionine-dependent methyltransferases"/>
    <property type="match status" value="1"/>
</dbReference>
<dbReference type="CDD" id="cd02440">
    <property type="entry name" value="AdoMet_MTases"/>
    <property type="match status" value="1"/>
</dbReference>
<evidence type="ECO:0000256" key="13">
    <source>
        <dbReference type="ARBA" id="ARBA00047283"/>
    </source>
</evidence>
<proteinExistence type="inferred from homology"/>
<evidence type="ECO:0000256" key="11">
    <source>
        <dbReference type="ARBA" id="ARBA00030399"/>
    </source>
</evidence>
<dbReference type="PANTHER" id="PTHR22807">
    <property type="entry name" value="NOP2 YEAST -RELATED NOL1/NOP2/FMU SUN DOMAIN-CONTAINING"/>
    <property type="match status" value="1"/>
</dbReference>
<dbReference type="NCBIfam" id="TIGR00563">
    <property type="entry name" value="rsmB"/>
    <property type="match status" value="1"/>
</dbReference>
<dbReference type="FunFam" id="3.40.50.150:FF:000022">
    <property type="entry name" value="Ribosomal RNA small subunit methyltransferase B"/>
    <property type="match status" value="1"/>
</dbReference>
<dbReference type="SUPFAM" id="SSF48013">
    <property type="entry name" value="NusB-like"/>
    <property type="match status" value="1"/>
</dbReference>
<evidence type="ECO:0000256" key="1">
    <source>
        <dbReference type="ARBA" id="ARBA00002724"/>
    </source>
</evidence>
<dbReference type="GO" id="GO:0006355">
    <property type="term" value="P:regulation of DNA-templated transcription"/>
    <property type="evidence" value="ECO:0007669"/>
    <property type="project" value="InterPro"/>
</dbReference>
<feature type="domain" description="SAM-dependent MTase RsmB/NOP-type" evidence="15">
    <location>
        <begin position="161"/>
        <end position="431"/>
    </location>
</feature>
<keyword evidence="6" id="KW-0698">rRNA processing</keyword>
<dbReference type="Pfam" id="PF22458">
    <property type="entry name" value="RsmF-B_ferredox"/>
    <property type="match status" value="1"/>
</dbReference>
<keyword evidence="17" id="KW-1185">Reference proteome</keyword>
<dbReference type="Proteomes" id="UP000546173">
    <property type="component" value="Unassembled WGS sequence"/>
</dbReference>
<reference evidence="16 17" key="1">
    <citation type="submission" date="2020-08" db="EMBL/GenBank/DDBJ databases">
        <title>Pseudomonas sp. nov.</title>
        <authorList>
            <person name="Gieschler S."/>
            <person name="Fiedler G."/>
            <person name="Brinks E."/>
            <person name="Boehnlein C."/>
            <person name="Franz C.M.A.P."/>
            <person name="Kabisch J."/>
        </authorList>
    </citation>
    <scope>NUCLEOTIDE SEQUENCE [LARGE SCALE GENOMIC DNA]</scope>
    <source>
        <strain evidence="16 17">MBT-2</strain>
    </source>
</reference>
<comment type="subcellular location">
    <subcellularLocation>
        <location evidence="2">Cytoplasm</location>
    </subcellularLocation>
</comment>
<evidence type="ECO:0000256" key="12">
    <source>
        <dbReference type="ARBA" id="ARBA00031088"/>
    </source>
</evidence>
<dbReference type="AlphaFoldDB" id="A0A7X1G6B9"/>
<feature type="binding site" evidence="14">
    <location>
        <position position="320"/>
    </location>
    <ligand>
        <name>S-adenosyl-L-methionine</name>
        <dbReference type="ChEBI" id="CHEBI:59789"/>
    </ligand>
</feature>
<dbReference type="EMBL" id="JACMYH010000003">
    <property type="protein sequence ID" value="MBC2679263.1"/>
    <property type="molecule type" value="Genomic_DNA"/>
</dbReference>
<evidence type="ECO:0000256" key="5">
    <source>
        <dbReference type="ARBA" id="ARBA00022490"/>
    </source>
</evidence>
<evidence type="ECO:0000256" key="8">
    <source>
        <dbReference type="ARBA" id="ARBA00022679"/>
    </source>
</evidence>
<dbReference type="InterPro" id="IPR049560">
    <property type="entry name" value="MeTrfase_RsmB-F_NOP2_cat"/>
</dbReference>
<keyword evidence="5" id="KW-0963">Cytoplasm</keyword>
<dbReference type="Gene3D" id="1.10.940.10">
    <property type="entry name" value="NusB-like"/>
    <property type="match status" value="1"/>
</dbReference>
<feature type="binding site" evidence="14">
    <location>
        <position position="275"/>
    </location>
    <ligand>
        <name>S-adenosyl-L-methionine</name>
        <dbReference type="ChEBI" id="CHEBI:59789"/>
    </ligand>
</feature>
<dbReference type="PROSITE" id="PS01153">
    <property type="entry name" value="NOL1_NOP2_SUN"/>
    <property type="match status" value="1"/>
</dbReference>
<evidence type="ECO:0000256" key="4">
    <source>
        <dbReference type="ARBA" id="ARBA00012140"/>
    </source>
</evidence>
<dbReference type="InterPro" id="IPR004573">
    <property type="entry name" value="rRNA_ssu_MeTfrase_B"/>
</dbReference>
<evidence type="ECO:0000313" key="16">
    <source>
        <dbReference type="EMBL" id="MBC2679263.1"/>
    </source>
</evidence>
<comment type="catalytic activity">
    <reaction evidence="13">
        <text>cytidine(967) in 16S rRNA + S-adenosyl-L-methionine = 5-methylcytidine(967) in 16S rRNA + S-adenosyl-L-homocysteine + H(+)</text>
        <dbReference type="Rhea" id="RHEA:42748"/>
        <dbReference type="Rhea" id="RHEA-COMP:10219"/>
        <dbReference type="Rhea" id="RHEA-COMP:10220"/>
        <dbReference type="ChEBI" id="CHEBI:15378"/>
        <dbReference type="ChEBI" id="CHEBI:57856"/>
        <dbReference type="ChEBI" id="CHEBI:59789"/>
        <dbReference type="ChEBI" id="CHEBI:74483"/>
        <dbReference type="ChEBI" id="CHEBI:82748"/>
        <dbReference type="EC" id="2.1.1.176"/>
    </reaction>
</comment>
<dbReference type="Pfam" id="PF01029">
    <property type="entry name" value="NusB"/>
    <property type="match status" value="1"/>
</dbReference>
<evidence type="ECO:0000256" key="3">
    <source>
        <dbReference type="ARBA" id="ARBA00007494"/>
    </source>
</evidence>
<dbReference type="InterPro" id="IPR029063">
    <property type="entry name" value="SAM-dependent_MTases_sf"/>
</dbReference>
<evidence type="ECO:0000259" key="15">
    <source>
        <dbReference type="PROSITE" id="PS51686"/>
    </source>
</evidence>
<evidence type="ECO:0000256" key="2">
    <source>
        <dbReference type="ARBA" id="ARBA00004496"/>
    </source>
</evidence>
<dbReference type="InterPro" id="IPR023267">
    <property type="entry name" value="RCMT"/>
</dbReference>
<evidence type="ECO:0000256" key="14">
    <source>
        <dbReference type="PROSITE-ProRule" id="PRU01023"/>
    </source>
</evidence>
<dbReference type="GO" id="GO:0005829">
    <property type="term" value="C:cytosol"/>
    <property type="evidence" value="ECO:0007669"/>
    <property type="project" value="TreeGrafter"/>
</dbReference>
<dbReference type="GO" id="GO:0003723">
    <property type="term" value="F:RNA binding"/>
    <property type="evidence" value="ECO:0007669"/>
    <property type="project" value="UniProtKB-UniRule"/>
</dbReference>
<evidence type="ECO:0000256" key="7">
    <source>
        <dbReference type="ARBA" id="ARBA00022603"/>
    </source>
</evidence>
<feature type="binding site" evidence="14">
    <location>
        <begin position="251"/>
        <end position="257"/>
    </location>
    <ligand>
        <name>S-adenosyl-L-methionine</name>
        <dbReference type="ChEBI" id="CHEBI:59789"/>
    </ligand>
</feature>
<dbReference type="GO" id="GO:0009383">
    <property type="term" value="F:rRNA (cytosine-C5-)-methyltransferase activity"/>
    <property type="evidence" value="ECO:0007669"/>
    <property type="project" value="TreeGrafter"/>
</dbReference>
<keyword evidence="9 14" id="KW-0949">S-adenosyl-L-methionine</keyword>
<dbReference type="InterPro" id="IPR035926">
    <property type="entry name" value="NusB-like_sf"/>
</dbReference>
<dbReference type="PANTHER" id="PTHR22807:SF61">
    <property type="entry name" value="NOL1_NOP2_SUN FAMILY PROTEIN _ ANTITERMINATION NUSB DOMAIN-CONTAINING PROTEIN"/>
    <property type="match status" value="1"/>
</dbReference>
<dbReference type="InterPro" id="IPR001678">
    <property type="entry name" value="MeTrfase_RsmB-F_NOP2_dom"/>
</dbReference>
<evidence type="ECO:0000256" key="6">
    <source>
        <dbReference type="ARBA" id="ARBA00022552"/>
    </source>
</evidence>
<evidence type="ECO:0000256" key="9">
    <source>
        <dbReference type="ARBA" id="ARBA00022691"/>
    </source>
</evidence>
<gene>
    <name evidence="16" type="primary">rsmB</name>
    <name evidence="16" type="ORF">H7993_12785</name>
</gene>
<keyword evidence="8 14" id="KW-0808">Transferase</keyword>